<comment type="caution">
    <text evidence="1">The sequence shown here is derived from an EMBL/GenBank/DDBJ whole genome shotgun (WGS) entry which is preliminary data.</text>
</comment>
<dbReference type="Proteomes" id="UP000232163">
    <property type="component" value="Unassembled WGS sequence"/>
</dbReference>
<dbReference type="KEGG" id="pht:BLM14_21090"/>
<evidence type="ECO:0000313" key="2">
    <source>
        <dbReference type="Proteomes" id="UP000232163"/>
    </source>
</evidence>
<evidence type="ECO:0000313" key="1">
    <source>
        <dbReference type="EMBL" id="PIO46878.1"/>
    </source>
</evidence>
<dbReference type="OrthoDB" id="5936191at2"/>
<keyword evidence="2" id="KW-1185">Reference proteome</keyword>
<dbReference type="InterPro" id="IPR029045">
    <property type="entry name" value="ClpP/crotonase-like_dom_sf"/>
</dbReference>
<protein>
    <submittedName>
        <fullName evidence="1">Uncharacterized protein</fullName>
    </submittedName>
</protein>
<name>A0A2N9W560_9HYPH</name>
<dbReference type="RefSeq" id="WP_100001902.1">
    <property type="nucleotide sequence ID" value="NZ_CP017941.1"/>
</dbReference>
<gene>
    <name evidence="1" type="ORF">B5P45_00045</name>
</gene>
<organism evidence="1 2">
    <name type="scientific">Phyllobacterium zundukense</name>
    <dbReference type="NCBI Taxonomy" id="1867719"/>
    <lineage>
        <taxon>Bacteria</taxon>
        <taxon>Pseudomonadati</taxon>
        <taxon>Pseudomonadota</taxon>
        <taxon>Alphaproteobacteria</taxon>
        <taxon>Hyphomicrobiales</taxon>
        <taxon>Phyllobacteriaceae</taxon>
        <taxon>Phyllobacterium</taxon>
    </lineage>
</organism>
<accession>A0A2N9W560</accession>
<proteinExistence type="predicted"/>
<dbReference type="SUPFAM" id="SSF52096">
    <property type="entry name" value="ClpP/crotonase"/>
    <property type="match status" value="1"/>
</dbReference>
<reference evidence="1 2" key="1">
    <citation type="journal article" date="2017" name="Int J Environ Stud">
        <title>Does the Miocene-Pliocene relict legume Oxytropis triphylla form nitrogen-fixing nodules with a combination of bacterial strains?</title>
        <authorList>
            <person name="Safronova V."/>
            <person name="Belimov A."/>
            <person name="Sazanova A."/>
            <person name="Kuznetsova I."/>
            <person name="Popova J."/>
            <person name="Andronov E."/>
            <person name="Verkhozina A."/>
            <person name="Tikhonovich I."/>
        </authorList>
    </citation>
    <scope>NUCLEOTIDE SEQUENCE [LARGE SCALE GENOMIC DNA]</scope>
    <source>
        <strain evidence="1 2">Tri-38</strain>
    </source>
</reference>
<dbReference type="AlphaFoldDB" id="A0A2N9W560"/>
<sequence length="260" mass="28598">MRRSYLNHIGPSKFLLGLFTTLVLLGIAAPVSAETTDGGLHRPMRIAIVREAEDKCEPLCTEWIYAFGTIEQRTPKLLAKFLKQLDGRRLPVIVESPGGETYAAMEMGRMIRAKQLDIAVGHTRFQKCAPDEKNCKPLWTDKIAYGGSSYPGKASCDSACVYLFVGGFARLRSDQNFMGVHMGTSARAKPDVEAYLGEMGIGSGLVPIIFSTKKLRDLTSEEMRDFSIVTDFGNSNDLTSAGLCKKEFPPDNCILRSSTN</sequence>
<dbReference type="EMBL" id="MZMT01000002">
    <property type="protein sequence ID" value="PIO46878.1"/>
    <property type="molecule type" value="Genomic_DNA"/>
</dbReference>